<reference evidence="2 3" key="1">
    <citation type="submission" date="2019-07" db="EMBL/GenBank/DDBJ databases">
        <title>Finished genome of Venturia effusa.</title>
        <authorList>
            <person name="Young C.A."/>
            <person name="Cox M.P."/>
            <person name="Ganley A.R.D."/>
            <person name="David W.J."/>
        </authorList>
    </citation>
    <scope>NUCLEOTIDE SEQUENCE [LARGE SCALE GENOMIC DNA]</scope>
    <source>
        <strain evidence="3">albino</strain>
    </source>
</reference>
<evidence type="ECO:0000313" key="3">
    <source>
        <dbReference type="Proteomes" id="UP000316270"/>
    </source>
</evidence>
<evidence type="ECO:0000313" key="2">
    <source>
        <dbReference type="EMBL" id="QDS77074.1"/>
    </source>
</evidence>
<keyword evidence="1" id="KW-0732">Signal</keyword>
<dbReference type="EMBL" id="CP042200">
    <property type="protein sequence ID" value="QDS77074.1"/>
    <property type="molecule type" value="Genomic_DNA"/>
</dbReference>
<accession>A0A517LN79</accession>
<protein>
    <submittedName>
        <fullName evidence="2">Uncharacterized protein</fullName>
    </submittedName>
</protein>
<proteinExistence type="predicted"/>
<dbReference type="Proteomes" id="UP000316270">
    <property type="component" value="Chromosome 16"/>
</dbReference>
<dbReference type="AlphaFoldDB" id="A0A517LN79"/>
<evidence type="ECO:0000256" key="1">
    <source>
        <dbReference type="SAM" id="SignalP"/>
    </source>
</evidence>
<feature type="chain" id="PRO_5021714400" evidence="1">
    <location>
        <begin position="19"/>
        <end position="87"/>
    </location>
</feature>
<name>A0A517LN79_9PEZI</name>
<organism evidence="2 3">
    <name type="scientific">Venturia effusa</name>
    <dbReference type="NCBI Taxonomy" id="50376"/>
    <lineage>
        <taxon>Eukaryota</taxon>
        <taxon>Fungi</taxon>
        <taxon>Dikarya</taxon>
        <taxon>Ascomycota</taxon>
        <taxon>Pezizomycotina</taxon>
        <taxon>Dothideomycetes</taxon>
        <taxon>Pleosporomycetidae</taxon>
        <taxon>Venturiales</taxon>
        <taxon>Venturiaceae</taxon>
        <taxon>Venturia</taxon>
    </lineage>
</organism>
<feature type="signal peptide" evidence="1">
    <location>
        <begin position="1"/>
        <end position="18"/>
    </location>
</feature>
<keyword evidence="3" id="KW-1185">Reference proteome</keyword>
<sequence length="87" mass="9239">MKLSSSLILSALVLAVSADKHRLCCCTATTCDGVEKCSKPGTQQIIDDMGGRYIKSSKLWTSTEGAPVEGSDGWASLSIPIFTSNNR</sequence>
<gene>
    <name evidence="2" type="ORF">FKW77_007271</name>
</gene>